<evidence type="ECO:0000313" key="1">
    <source>
        <dbReference type="EMBL" id="WOO41414.1"/>
    </source>
</evidence>
<keyword evidence="2" id="KW-1185">Reference proteome</keyword>
<dbReference type="EMBL" id="CP136920">
    <property type="protein sequence ID" value="WOO41414.1"/>
    <property type="molecule type" value="Genomic_DNA"/>
</dbReference>
<dbReference type="AlphaFoldDB" id="A0AAQ3L850"/>
<sequence length="344" mass="39167">MIAICDHYEPLSPGASQSLETGDTRVKRWLDEWPQLAAQYKDSDGRHPRHSIFFPAEEPERPDRYIPMVKPLVAEGWAEVEVHLHHRNDTASNLDRTLREFRNFLFQEQGMLGSNNNGEAGYAFIHGNWALCNSRPDGDWCGVNEEIEVLLDTGCYVDYTFPSIPSPTQPKRFCNAIYWAKDIKGQPRSHEHGRLAKVGREPELRELLLIQGPAALNWKKRKGGIIPRIENADLCGTNPPSSLRADLWLKQHIHIPGQPNWVFIKLHTHGCLEGNMPALLEEPMKNTLDYLTQLAQKPDEVCLHFVSAREMYNIARAAIAGKSDSPNNWRDYIYKPPACMKNTA</sequence>
<organism evidence="1 2">
    <name type="scientific">Rubellicoccus peritrichatus</name>
    <dbReference type="NCBI Taxonomy" id="3080537"/>
    <lineage>
        <taxon>Bacteria</taxon>
        <taxon>Pseudomonadati</taxon>
        <taxon>Verrucomicrobiota</taxon>
        <taxon>Opitutia</taxon>
        <taxon>Puniceicoccales</taxon>
        <taxon>Cerasicoccaceae</taxon>
        <taxon>Rubellicoccus</taxon>
    </lineage>
</organism>
<gene>
    <name evidence="1" type="ORF">RZN69_22570</name>
</gene>
<dbReference type="RefSeq" id="WP_317833898.1">
    <property type="nucleotide sequence ID" value="NZ_CP136920.1"/>
</dbReference>
<dbReference type="Proteomes" id="UP001304300">
    <property type="component" value="Chromosome"/>
</dbReference>
<protein>
    <submittedName>
        <fullName evidence="1">Uncharacterized protein</fullName>
    </submittedName>
</protein>
<evidence type="ECO:0000313" key="2">
    <source>
        <dbReference type="Proteomes" id="UP001304300"/>
    </source>
</evidence>
<proteinExistence type="predicted"/>
<name>A0AAQ3L850_9BACT</name>
<accession>A0AAQ3L850</accession>
<reference evidence="1 2" key="1">
    <citation type="submission" date="2023-10" db="EMBL/GenBank/DDBJ databases">
        <title>Rubellicoccus peritrichatus gen. nov., sp. nov., isolated from an algae of coral reef tank.</title>
        <authorList>
            <person name="Luo J."/>
        </authorList>
    </citation>
    <scope>NUCLEOTIDE SEQUENCE [LARGE SCALE GENOMIC DNA]</scope>
    <source>
        <strain evidence="1 2">CR14</strain>
    </source>
</reference>